<evidence type="ECO:0000259" key="4">
    <source>
        <dbReference type="Pfam" id="PF13193"/>
    </source>
</evidence>
<dbReference type="STRING" id="1344416.A0A139A075"/>
<gene>
    <name evidence="5" type="ORF">M427DRAFT_487111</name>
</gene>
<keyword evidence="2 5" id="KW-0436">Ligase</keyword>
<dbReference type="InterPro" id="IPR042099">
    <property type="entry name" value="ANL_N_sf"/>
</dbReference>
<name>A0A139A075_GONPJ</name>
<dbReference type="SUPFAM" id="SSF56801">
    <property type="entry name" value="Acetyl-CoA synthetase-like"/>
    <property type="match status" value="1"/>
</dbReference>
<proteinExistence type="inferred from homology"/>
<protein>
    <submittedName>
        <fullName evidence="5">AMP-dependent synthetase and ligase</fullName>
    </submittedName>
</protein>
<dbReference type="InterPro" id="IPR045851">
    <property type="entry name" value="AMP-bd_C_sf"/>
</dbReference>
<dbReference type="OMA" id="ARIGCPF"/>
<reference evidence="5 6" key="1">
    <citation type="journal article" date="2015" name="Genome Biol. Evol.">
        <title>Phylogenomic analyses indicate that early fungi evolved digesting cell walls of algal ancestors of land plants.</title>
        <authorList>
            <person name="Chang Y."/>
            <person name="Wang S."/>
            <person name="Sekimoto S."/>
            <person name="Aerts A.L."/>
            <person name="Choi C."/>
            <person name="Clum A."/>
            <person name="LaButti K.M."/>
            <person name="Lindquist E.A."/>
            <person name="Yee Ngan C."/>
            <person name="Ohm R.A."/>
            <person name="Salamov A.A."/>
            <person name="Grigoriev I.V."/>
            <person name="Spatafora J.W."/>
            <person name="Berbee M.L."/>
        </authorList>
    </citation>
    <scope>NUCLEOTIDE SEQUENCE [LARGE SCALE GENOMIC DNA]</scope>
    <source>
        <strain evidence="5 6">JEL478</strain>
    </source>
</reference>
<evidence type="ECO:0000313" key="6">
    <source>
        <dbReference type="Proteomes" id="UP000070544"/>
    </source>
</evidence>
<dbReference type="GO" id="GO:0006631">
    <property type="term" value="P:fatty acid metabolic process"/>
    <property type="evidence" value="ECO:0007669"/>
    <property type="project" value="TreeGrafter"/>
</dbReference>
<dbReference type="OrthoDB" id="6614653at2759"/>
<dbReference type="PROSITE" id="PS00455">
    <property type="entry name" value="AMP_BINDING"/>
    <property type="match status" value="1"/>
</dbReference>
<keyword evidence="6" id="KW-1185">Reference proteome</keyword>
<dbReference type="InterPro" id="IPR020845">
    <property type="entry name" value="AMP-binding_CS"/>
</dbReference>
<dbReference type="PANTHER" id="PTHR43201:SF5">
    <property type="entry name" value="MEDIUM-CHAIN ACYL-COA LIGASE ACSF2, MITOCHONDRIAL"/>
    <property type="match status" value="1"/>
</dbReference>
<dbReference type="InterPro" id="IPR000873">
    <property type="entry name" value="AMP-dep_synth/lig_dom"/>
</dbReference>
<dbReference type="PANTHER" id="PTHR43201">
    <property type="entry name" value="ACYL-COA SYNTHETASE"/>
    <property type="match status" value="1"/>
</dbReference>
<comment type="similarity">
    <text evidence="1">Belongs to the ATP-dependent AMP-binding enzyme family.</text>
</comment>
<evidence type="ECO:0000256" key="1">
    <source>
        <dbReference type="ARBA" id="ARBA00006432"/>
    </source>
</evidence>
<evidence type="ECO:0000313" key="5">
    <source>
        <dbReference type="EMBL" id="KXS10186.1"/>
    </source>
</evidence>
<accession>A0A139A075</accession>
<dbReference type="InterPro" id="IPR025110">
    <property type="entry name" value="AMP-bd_C"/>
</dbReference>
<dbReference type="Proteomes" id="UP000070544">
    <property type="component" value="Unassembled WGS sequence"/>
</dbReference>
<dbReference type="Gene3D" id="3.30.300.30">
    <property type="match status" value="1"/>
</dbReference>
<dbReference type="Pfam" id="PF13193">
    <property type="entry name" value="AMP-binding_C"/>
    <property type="match status" value="1"/>
</dbReference>
<evidence type="ECO:0000256" key="2">
    <source>
        <dbReference type="ARBA" id="ARBA00022598"/>
    </source>
</evidence>
<dbReference type="AlphaFoldDB" id="A0A139A075"/>
<sequence length="520" mass="58153">MADSGAVITYGMLEEQSNRTAQLFRRYGLQAGDAIVVFMENHPTYMEIMWGAQRSGIIASCISSTLLVDEVQYMVFDSGCKIFFTSRALLPVAKDVAELHANRKIKWFLVDGKDGHFDNYLEERARCPDERIKDEILGGTMLYTSGSTGRPKGVKRVPPKAPPGIDAQLLTRFDNEHPAVALGRSFFGWEENSVYLSPAPLYHAAPLNYNLAIGSLGATSIIMKTFDPEFALECIQKYKCTTGLFVPTHFVKWLKLPEQVRSLYDLTSINLIFHAAAPCPIPVKEAMIQWFGPRIMEFYAGTEGNGFTIISSAEWLRKKGSVGRVPIPGVEIKICDETGNVLAPKQDGLVYFSGGDQFEYHGDMKKTLESRHPKNPLWSTLGDIGCIDEEGYLFLTDRQSFMIISGGVNIYPQSVHSKLIVHPKVQDAAVIGVPDEVMGERVVAVVQPLDWSSASQDLANELTAYLRQRMSHIKVPKTIEFLRQLPRHDTGKLFKRLIRDAYWGKGSTEYLGTIPKRSML</sequence>
<dbReference type="GO" id="GO:0031956">
    <property type="term" value="F:medium-chain fatty acid-CoA ligase activity"/>
    <property type="evidence" value="ECO:0007669"/>
    <property type="project" value="TreeGrafter"/>
</dbReference>
<dbReference type="Pfam" id="PF00501">
    <property type="entry name" value="AMP-binding"/>
    <property type="match status" value="1"/>
</dbReference>
<dbReference type="EMBL" id="KQ965832">
    <property type="protein sequence ID" value="KXS10186.1"/>
    <property type="molecule type" value="Genomic_DNA"/>
</dbReference>
<feature type="domain" description="AMP-dependent synthetase/ligase" evidence="3">
    <location>
        <begin position="4"/>
        <end position="354"/>
    </location>
</feature>
<dbReference type="Gene3D" id="3.40.50.12780">
    <property type="entry name" value="N-terminal domain of ligase-like"/>
    <property type="match status" value="1"/>
</dbReference>
<organism evidence="5 6">
    <name type="scientific">Gonapodya prolifera (strain JEL478)</name>
    <name type="common">Monoblepharis prolifera</name>
    <dbReference type="NCBI Taxonomy" id="1344416"/>
    <lineage>
        <taxon>Eukaryota</taxon>
        <taxon>Fungi</taxon>
        <taxon>Fungi incertae sedis</taxon>
        <taxon>Chytridiomycota</taxon>
        <taxon>Chytridiomycota incertae sedis</taxon>
        <taxon>Monoblepharidomycetes</taxon>
        <taxon>Monoblepharidales</taxon>
        <taxon>Gonapodyaceae</taxon>
        <taxon>Gonapodya</taxon>
    </lineage>
</organism>
<feature type="domain" description="AMP-binding enzyme C-terminal" evidence="4">
    <location>
        <begin position="417"/>
        <end position="492"/>
    </location>
</feature>
<evidence type="ECO:0000259" key="3">
    <source>
        <dbReference type="Pfam" id="PF00501"/>
    </source>
</evidence>